<feature type="domain" description="BHLH" evidence="8">
    <location>
        <begin position="73"/>
        <end position="125"/>
    </location>
</feature>
<evidence type="ECO:0000256" key="5">
    <source>
        <dbReference type="ARBA" id="ARBA00023242"/>
    </source>
</evidence>
<dbReference type="Gene3D" id="4.10.280.10">
    <property type="entry name" value="Helix-loop-helix DNA-binding domain"/>
    <property type="match status" value="1"/>
</dbReference>
<evidence type="ECO:0000256" key="3">
    <source>
        <dbReference type="ARBA" id="ARBA00023125"/>
    </source>
</evidence>
<keyword evidence="6" id="KW-0175">Coiled coil</keyword>
<keyword evidence="10" id="KW-1185">Reference proteome</keyword>
<dbReference type="AlphaFoldDB" id="A0ABD3DZA8"/>
<accession>A0ABD3DZA8</accession>
<dbReference type="InterPro" id="IPR015660">
    <property type="entry name" value="MASH1/Ascl1a-like"/>
</dbReference>
<dbReference type="EMBL" id="JAVIJP010000009">
    <property type="protein sequence ID" value="KAL3647412.1"/>
    <property type="molecule type" value="Genomic_DNA"/>
</dbReference>
<dbReference type="GO" id="GO:0005634">
    <property type="term" value="C:nucleus"/>
    <property type="evidence" value="ECO:0007669"/>
    <property type="project" value="UniProtKB-SubCell"/>
</dbReference>
<evidence type="ECO:0000256" key="2">
    <source>
        <dbReference type="ARBA" id="ARBA00023015"/>
    </source>
</evidence>
<evidence type="ECO:0000313" key="10">
    <source>
        <dbReference type="Proteomes" id="UP001632038"/>
    </source>
</evidence>
<dbReference type="PANTHER" id="PTHR13935">
    <property type="entry name" value="ACHAETE-SCUTE TRANSCRIPTION FACTOR-RELATED"/>
    <property type="match status" value="1"/>
</dbReference>
<dbReference type="PROSITE" id="PS50888">
    <property type="entry name" value="BHLH"/>
    <property type="match status" value="1"/>
</dbReference>
<keyword evidence="2" id="KW-0805">Transcription regulation</keyword>
<comment type="caution">
    <text evidence="9">The sequence shown here is derived from an EMBL/GenBank/DDBJ whole genome shotgun (WGS) entry which is preliminary data.</text>
</comment>
<evidence type="ECO:0000256" key="6">
    <source>
        <dbReference type="SAM" id="Coils"/>
    </source>
</evidence>
<proteinExistence type="predicted"/>
<evidence type="ECO:0000259" key="8">
    <source>
        <dbReference type="PROSITE" id="PS50888"/>
    </source>
</evidence>
<dbReference type="GO" id="GO:0006355">
    <property type="term" value="P:regulation of DNA-templated transcription"/>
    <property type="evidence" value="ECO:0007669"/>
    <property type="project" value="UniProtKB-ARBA"/>
</dbReference>
<feature type="region of interest" description="Disordered" evidence="7">
    <location>
        <begin position="40"/>
        <end position="80"/>
    </location>
</feature>
<dbReference type="InterPro" id="IPR011598">
    <property type="entry name" value="bHLH_dom"/>
</dbReference>
<keyword evidence="5" id="KW-0539">Nucleus</keyword>
<dbReference type="SUPFAM" id="SSF47459">
    <property type="entry name" value="HLH, helix-loop-helix DNA-binding domain"/>
    <property type="match status" value="1"/>
</dbReference>
<dbReference type="Pfam" id="PF00010">
    <property type="entry name" value="HLH"/>
    <property type="match status" value="1"/>
</dbReference>
<sequence>MFPSQSDGLVLEVTPSYSAEQADKILEDLLADCLVPRGNNVTNNDKGVKKRASSGPGGAQKNKFVEDSDHRKARKSLHRDIEKQRRLEMSGLYASLRSLLPLEYIKGKRAVTDQLQQAAKYINHMEEKIEKMQMRRDKLKKMFAGGAEEPNKSNVGDVSRNCVKVSLCRDSIMEILIGISTSNNEESGALSKVFADLVGRSELNVISCVSTRANDGLSLHKIQIEVNDPTSIDIPELQTRLLNVIN</sequence>
<evidence type="ECO:0000256" key="7">
    <source>
        <dbReference type="SAM" id="MobiDB-lite"/>
    </source>
</evidence>
<reference evidence="10" key="1">
    <citation type="journal article" date="2024" name="IScience">
        <title>Strigolactones Initiate the Formation of Haustorium-like Structures in Castilleja.</title>
        <authorList>
            <person name="Buerger M."/>
            <person name="Peterson D."/>
            <person name="Chory J."/>
        </authorList>
    </citation>
    <scope>NUCLEOTIDE SEQUENCE [LARGE SCALE GENOMIC DNA]</scope>
</reference>
<dbReference type="PANTHER" id="PTHR13935:SF106">
    <property type="entry name" value="ACHAETE-SCUTE COMPLEX PROTEIN T5-RELATED"/>
    <property type="match status" value="1"/>
</dbReference>
<name>A0ABD3DZA8_9LAMI</name>
<evidence type="ECO:0000313" key="9">
    <source>
        <dbReference type="EMBL" id="KAL3647412.1"/>
    </source>
</evidence>
<keyword evidence="4" id="KW-0804">Transcription</keyword>
<dbReference type="CDD" id="cd18914">
    <property type="entry name" value="bHLH_AtORG2_like"/>
    <property type="match status" value="1"/>
</dbReference>
<dbReference type="InterPro" id="IPR036638">
    <property type="entry name" value="HLH_DNA-bd_sf"/>
</dbReference>
<organism evidence="9 10">
    <name type="scientific">Castilleja foliolosa</name>
    <dbReference type="NCBI Taxonomy" id="1961234"/>
    <lineage>
        <taxon>Eukaryota</taxon>
        <taxon>Viridiplantae</taxon>
        <taxon>Streptophyta</taxon>
        <taxon>Embryophyta</taxon>
        <taxon>Tracheophyta</taxon>
        <taxon>Spermatophyta</taxon>
        <taxon>Magnoliopsida</taxon>
        <taxon>eudicotyledons</taxon>
        <taxon>Gunneridae</taxon>
        <taxon>Pentapetalae</taxon>
        <taxon>asterids</taxon>
        <taxon>lamiids</taxon>
        <taxon>Lamiales</taxon>
        <taxon>Orobanchaceae</taxon>
        <taxon>Pedicularideae</taxon>
        <taxon>Castillejinae</taxon>
        <taxon>Castilleja</taxon>
    </lineage>
</organism>
<gene>
    <name evidence="9" type="ORF">CASFOL_008380</name>
</gene>
<evidence type="ECO:0000256" key="4">
    <source>
        <dbReference type="ARBA" id="ARBA00023163"/>
    </source>
</evidence>
<keyword evidence="3" id="KW-0238">DNA-binding</keyword>
<dbReference type="GO" id="GO:0003677">
    <property type="term" value="F:DNA binding"/>
    <property type="evidence" value="ECO:0007669"/>
    <property type="project" value="UniProtKB-KW"/>
</dbReference>
<comment type="subcellular location">
    <subcellularLocation>
        <location evidence="1">Nucleus</location>
    </subcellularLocation>
</comment>
<protein>
    <recommendedName>
        <fullName evidence="8">BHLH domain-containing protein</fullName>
    </recommendedName>
</protein>
<evidence type="ECO:0000256" key="1">
    <source>
        <dbReference type="ARBA" id="ARBA00004123"/>
    </source>
</evidence>
<dbReference type="Proteomes" id="UP001632038">
    <property type="component" value="Unassembled WGS sequence"/>
</dbReference>
<feature type="coiled-coil region" evidence="6">
    <location>
        <begin position="115"/>
        <end position="142"/>
    </location>
</feature>